<dbReference type="Pfam" id="PF00389">
    <property type="entry name" value="2-Hacid_dh"/>
    <property type="match status" value="1"/>
</dbReference>
<evidence type="ECO:0000256" key="2">
    <source>
        <dbReference type="ARBA" id="ARBA00023002"/>
    </source>
</evidence>
<gene>
    <name evidence="7" type="ORF">CWS20_13435</name>
</gene>
<dbReference type="InterPro" id="IPR006140">
    <property type="entry name" value="D-isomer_DH_NAD-bd"/>
</dbReference>
<keyword evidence="8" id="KW-1185">Reference proteome</keyword>
<proteinExistence type="inferred from homology"/>
<comment type="similarity">
    <text evidence="1 4">Belongs to the D-isomer specific 2-hydroxyacid dehydrogenase family.</text>
</comment>
<evidence type="ECO:0000313" key="7">
    <source>
        <dbReference type="EMBL" id="PKG28485.1"/>
    </source>
</evidence>
<feature type="domain" description="D-isomer specific 2-hydroxyacid dehydrogenase NAD-binding" evidence="6">
    <location>
        <begin position="108"/>
        <end position="285"/>
    </location>
</feature>
<feature type="domain" description="D-isomer specific 2-hydroxyacid dehydrogenase catalytic" evidence="5">
    <location>
        <begin position="5"/>
        <end position="317"/>
    </location>
</feature>
<dbReference type="PANTHER" id="PTHR42789:SF1">
    <property type="entry name" value="D-ISOMER SPECIFIC 2-HYDROXYACID DEHYDROGENASE FAMILY PROTEIN (AFU_ORTHOLOGUE AFUA_6G10090)"/>
    <property type="match status" value="1"/>
</dbReference>
<dbReference type="InterPro" id="IPR006139">
    <property type="entry name" value="D-isomer_2_OHA_DH_cat_dom"/>
</dbReference>
<reference evidence="7 8" key="1">
    <citation type="journal article" date="2010" name="Int. J. Syst. Evol. Microbiol.">
        <title>Bacillus horneckiae sp. nov., isolated from a spacecraft-assembly clean room.</title>
        <authorList>
            <person name="Vaishampayan P."/>
            <person name="Probst A."/>
            <person name="Krishnamurthi S."/>
            <person name="Ghosh S."/>
            <person name="Osman S."/>
            <person name="McDowall A."/>
            <person name="Ruckmani A."/>
            <person name="Mayilraj S."/>
            <person name="Venkateswaran K."/>
        </authorList>
    </citation>
    <scope>NUCLEOTIDE SEQUENCE [LARGE SCALE GENOMIC DNA]</scope>
    <source>
        <strain evidence="8">1PO1SC</strain>
    </source>
</reference>
<dbReference type="PROSITE" id="PS00671">
    <property type="entry name" value="D_2_HYDROXYACID_DH_3"/>
    <property type="match status" value="1"/>
</dbReference>
<evidence type="ECO:0000256" key="1">
    <source>
        <dbReference type="ARBA" id="ARBA00005854"/>
    </source>
</evidence>
<dbReference type="SUPFAM" id="SSF52283">
    <property type="entry name" value="Formate/glycerate dehydrogenase catalytic domain-like"/>
    <property type="match status" value="1"/>
</dbReference>
<evidence type="ECO:0000259" key="5">
    <source>
        <dbReference type="Pfam" id="PF00389"/>
    </source>
</evidence>
<dbReference type="AlphaFoldDB" id="A0A2N0ZG51"/>
<dbReference type="InterPro" id="IPR050857">
    <property type="entry name" value="D-2-hydroxyacid_DH"/>
</dbReference>
<comment type="caution">
    <text evidence="7">The sequence shown here is derived from an EMBL/GenBank/DDBJ whole genome shotgun (WGS) entry which is preliminary data.</text>
</comment>
<evidence type="ECO:0000313" key="8">
    <source>
        <dbReference type="Proteomes" id="UP000233343"/>
    </source>
</evidence>
<dbReference type="InterPro" id="IPR029753">
    <property type="entry name" value="D-isomer_DH_CS"/>
</dbReference>
<name>A0A2N0ZG51_9BACI</name>
<organism evidence="7 8">
    <name type="scientific">Cytobacillus horneckiae</name>
    <dbReference type="NCBI Taxonomy" id="549687"/>
    <lineage>
        <taxon>Bacteria</taxon>
        <taxon>Bacillati</taxon>
        <taxon>Bacillota</taxon>
        <taxon>Bacilli</taxon>
        <taxon>Bacillales</taxon>
        <taxon>Bacillaceae</taxon>
        <taxon>Cytobacillus</taxon>
    </lineage>
</organism>
<keyword evidence="2 4" id="KW-0560">Oxidoreductase</keyword>
<dbReference type="CDD" id="cd12173">
    <property type="entry name" value="PGDH_4"/>
    <property type="match status" value="1"/>
</dbReference>
<evidence type="ECO:0000256" key="3">
    <source>
        <dbReference type="ARBA" id="ARBA00023027"/>
    </source>
</evidence>
<accession>A0A2N0ZG51</accession>
<dbReference type="GO" id="GO:0051287">
    <property type="term" value="F:NAD binding"/>
    <property type="evidence" value="ECO:0007669"/>
    <property type="project" value="InterPro"/>
</dbReference>
<dbReference type="Proteomes" id="UP000233343">
    <property type="component" value="Unassembled WGS sequence"/>
</dbReference>
<dbReference type="EMBL" id="PISD01000029">
    <property type="protein sequence ID" value="PKG28485.1"/>
    <property type="molecule type" value="Genomic_DNA"/>
</dbReference>
<evidence type="ECO:0000259" key="6">
    <source>
        <dbReference type="Pfam" id="PF02826"/>
    </source>
</evidence>
<dbReference type="PANTHER" id="PTHR42789">
    <property type="entry name" value="D-ISOMER SPECIFIC 2-HYDROXYACID DEHYDROGENASE FAMILY PROTEIN (AFU_ORTHOLOGUE AFUA_6G10090)"/>
    <property type="match status" value="1"/>
</dbReference>
<keyword evidence="3" id="KW-0520">NAD</keyword>
<dbReference type="Pfam" id="PF02826">
    <property type="entry name" value="2-Hacid_dh_C"/>
    <property type="match status" value="1"/>
</dbReference>
<dbReference type="GO" id="GO:0016616">
    <property type="term" value="F:oxidoreductase activity, acting on the CH-OH group of donors, NAD or NADP as acceptor"/>
    <property type="evidence" value="ECO:0007669"/>
    <property type="project" value="InterPro"/>
</dbReference>
<evidence type="ECO:0008006" key="9">
    <source>
        <dbReference type="Google" id="ProtNLM"/>
    </source>
</evidence>
<dbReference type="RefSeq" id="WP_066193471.1">
    <property type="nucleotide sequence ID" value="NZ_JARMMB010000030.1"/>
</dbReference>
<evidence type="ECO:0000256" key="4">
    <source>
        <dbReference type="RuleBase" id="RU003719"/>
    </source>
</evidence>
<sequence length="335" mass="37034">MTNTVLLIEPTIRPNGVQYLSDHFNVILAPFGQEATIIEYLNKFAADALIVRTEKVTKKIFESCPTLKVVGMHGVGLDNIDVVSATENGVLVLNAPFSNYTSVAEHSMMYILALSRNLLVSDKKVRTSEWSYRDQFFPMEINAKNLLIVGMGKIGQDLAKKAKVFNLNVYGFDPFLSESEMRLHGVTKAESLIDILPLCDFISLHAPLTKGTYHMFAAEQFERMKSSAFIINLGRGSLINEASLYDALVHNKIGGAALDVLEEEPPNLHHPLFNLDNVIFTPHFGGDTLEAKDRCSESISLEVGRSLKGQISRNLVNPKALGDARVNQSIKKGVN</sequence>
<dbReference type="SUPFAM" id="SSF51735">
    <property type="entry name" value="NAD(P)-binding Rossmann-fold domains"/>
    <property type="match status" value="1"/>
</dbReference>
<protein>
    <recommendedName>
        <fullName evidence="9">Hydroxyacid dehydrogenase</fullName>
    </recommendedName>
</protein>
<dbReference type="Gene3D" id="3.40.50.720">
    <property type="entry name" value="NAD(P)-binding Rossmann-like Domain"/>
    <property type="match status" value="2"/>
</dbReference>
<dbReference type="InterPro" id="IPR036291">
    <property type="entry name" value="NAD(P)-bd_dom_sf"/>
</dbReference>